<dbReference type="Gene3D" id="3.10.180.10">
    <property type="entry name" value="2,3-Dihydroxybiphenyl 1,2-Dioxygenase, domain 1"/>
    <property type="match status" value="1"/>
</dbReference>
<keyword evidence="5" id="KW-0456">Lyase</keyword>
<dbReference type="InterPro" id="IPR041581">
    <property type="entry name" value="Glyoxalase_6"/>
</dbReference>
<evidence type="ECO:0000256" key="4">
    <source>
        <dbReference type="ARBA" id="ARBA00021735"/>
    </source>
</evidence>
<keyword evidence="8" id="KW-1185">Reference proteome</keyword>
<name>A0ABZ3FUJ3_9ACTN</name>
<dbReference type="InterPro" id="IPR029068">
    <property type="entry name" value="Glyas_Bleomycin-R_OHBP_Dase"/>
</dbReference>
<dbReference type="EC" id="4.2.1.96" evidence="3"/>
<evidence type="ECO:0000256" key="2">
    <source>
        <dbReference type="ARBA" id="ARBA00006472"/>
    </source>
</evidence>
<evidence type="ECO:0000256" key="1">
    <source>
        <dbReference type="ARBA" id="ARBA00001554"/>
    </source>
</evidence>
<dbReference type="Pfam" id="PF18029">
    <property type="entry name" value="Glyoxalase_6"/>
    <property type="match status" value="1"/>
</dbReference>
<dbReference type="Pfam" id="PF01329">
    <property type="entry name" value="Pterin_4a"/>
    <property type="match status" value="1"/>
</dbReference>
<dbReference type="Proteomes" id="UP001442841">
    <property type="component" value="Chromosome"/>
</dbReference>
<comment type="similarity">
    <text evidence="2">Belongs to the pterin-4-alpha-carbinolamine dehydratase family.</text>
</comment>
<dbReference type="SUPFAM" id="SSF54593">
    <property type="entry name" value="Glyoxalase/Bleomycin resistance protein/Dihydroxybiphenyl dioxygenase"/>
    <property type="match status" value="1"/>
</dbReference>
<dbReference type="Gene3D" id="3.30.1360.20">
    <property type="entry name" value="Transcriptional coactivator/pterin dehydratase"/>
    <property type="match status" value="1"/>
</dbReference>
<evidence type="ECO:0000256" key="5">
    <source>
        <dbReference type="ARBA" id="ARBA00023239"/>
    </source>
</evidence>
<organism evidence="7 8">
    <name type="scientific">Ammonicoccus fulvus</name>
    <dbReference type="NCBI Taxonomy" id="3138240"/>
    <lineage>
        <taxon>Bacteria</taxon>
        <taxon>Bacillati</taxon>
        <taxon>Actinomycetota</taxon>
        <taxon>Actinomycetes</taxon>
        <taxon>Propionibacteriales</taxon>
        <taxon>Propionibacteriaceae</taxon>
        <taxon>Ammonicoccus</taxon>
    </lineage>
</organism>
<proteinExistence type="inferred from homology"/>
<dbReference type="PANTHER" id="PTHR35908">
    <property type="entry name" value="HYPOTHETICAL FUSION PROTEIN"/>
    <property type="match status" value="1"/>
</dbReference>
<reference evidence="7 8" key="1">
    <citation type="submission" date="2024-04" db="EMBL/GenBank/DDBJ databases">
        <title>Isolation of an actinomycete strain from pig manure.</title>
        <authorList>
            <person name="Gong T."/>
            <person name="Yu Z."/>
            <person name="An M."/>
            <person name="Wei C."/>
            <person name="Yang W."/>
            <person name="Liu L."/>
        </authorList>
    </citation>
    <scope>NUCLEOTIDE SEQUENCE [LARGE SCALE GENOMIC DNA]</scope>
    <source>
        <strain evidence="7 8">ZF39</strain>
    </source>
</reference>
<evidence type="ECO:0000259" key="6">
    <source>
        <dbReference type="Pfam" id="PF18029"/>
    </source>
</evidence>
<evidence type="ECO:0000256" key="3">
    <source>
        <dbReference type="ARBA" id="ARBA00013252"/>
    </source>
</evidence>
<evidence type="ECO:0000313" key="8">
    <source>
        <dbReference type="Proteomes" id="UP001442841"/>
    </source>
</evidence>
<dbReference type="PANTHER" id="PTHR35908:SF1">
    <property type="entry name" value="CONSERVED PROTEIN"/>
    <property type="match status" value="1"/>
</dbReference>
<protein>
    <recommendedName>
        <fullName evidence="4">Putative pterin-4-alpha-carbinolamine dehydratase</fullName>
        <ecNumber evidence="3">4.2.1.96</ecNumber>
    </recommendedName>
</protein>
<dbReference type="SUPFAM" id="SSF55248">
    <property type="entry name" value="PCD-like"/>
    <property type="match status" value="1"/>
</dbReference>
<gene>
    <name evidence="7" type="ORF">AADG42_17560</name>
</gene>
<dbReference type="EMBL" id="CP154795">
    <property type="protein sequence ID" value="XAN09042.1"/>
    <property type="molecule type" value="Genomic_DNA"/>
</dbReference>
<dbReference type="InterPro" id="IPR036428">
    <property type="entry name" value="PCD_sf"/>
</dbReference>
<dbReference type="InterPro" id="IPR001533">
    <property type="entry name" value="Pterin_deHydtase"/>
</dbReference>
<feature type="domain" description="Glyoxalase-like" evidence="6">
    <location>
        <begin position="115"/>
        <end position="217"/>
    </location>
</feature>
<sequence length="240" mass="26292">MSMVLDRCADQDVLPETDAVEAMPKWRLVQGRMHLVVKFADFRRAASFVAKIGEMAEDADHHPEIDIRWNRVHLALSSHDVHGITCRDVRLGNAIVPLIKIFDGAIDAAPFSETQITIDTADVEAIRPFWAAVYGYRPLNDGDLVDPARTGPRIFFKPARVSPLERNRVHVDIFVPADQAEERVAAGLAAGGRVVDDAQAPSWWVLADAEGNEACICTWQPAPNASAPAPTDGSRIIPVS</sequence>
<accession>A0ABZ3FUJ3</accession>
<comment type="catalytic activity">
    <reaction evidence="1">
        <text>(4aS,6R)-4a-hydroxy-L-erythro-5,6,7,8-tetrahydrobiopterin = (6R)-L-erythro-6,7-dihydrobiopterin + H2O</text>
        <dbReference type="Rhea" id="RHEA:11920"/>
        <dbReference type="ChEBI" id="CHEBI:15377"/>
        <dbReference type="ChEBI" id="CHEBI:15642"/>
        <dbReference type="ChEBI" id="CHEBI:43120"/>
        <dbReference type="EC" id="4.2.1.96"/>
    </reaction>
</comment>
<dbReference type="RefSeq" id="WP_425310477.1">
    <property type="nucleotide sequence ID" value="NZ_CP154795.1"/>
</dbReference>
<evidence type="ECO:0000313" key="7">
    <source>
        <dbReference type="EMBL" id="XAN09042.1"/>
    </source>
</evidence>
<dbReference type="CDD" id="cd00488">
    <property type="entry name" value="PCD_DCoH"/>
    <property type="match status" value="1"/>
</dbReference>